<name>A0A5J9W582_9POAL</name>
<evidence type="ECO:0000259" key="1">
    <source>
        <dbReference type="PROSITE" id="PS50144"/>
    </source>
</evidence>
<feature type="non-terminal residue" evidence="2">
    <location>
        <position position="1"/>
    </location>
</feature>
<dbReference type="GO" id="GO:0016567">
    <property type="term" value="P:protein ubiquitination"/>
    <property type="evidence" value="ECO:0007669"/>
    <property type="project" value="InterPro"/>
</dbReference>
<dbReference type="PROSITE" id="PS50144">
    <property type="entry name" value="MATH"/>
    <property type="match status" value="2"/>
</dbReference>
<dbReference type="PANTHER" id="PTHR26379:SF187">
    <property type="entry name" value="OS07G0655300 PROTEIN"/>
    <property type="match status" value="1"/>
</dbReference>
<dbReference type="OrthoDB" id="6359816at2759"/>
<dbReference type="SUPFAM" id="SSF49599">
    <property type="entry name" value="TRAF domain-like"/>
    <property type="match status" value="2"/>
</dbReference>
<feature type="domain" description="MATH" evidence="1">
    <location>
        <begin position="139"/>
        <end position="243"/>
    </location>
</feature>
<evidence type="ECO:0000313" key="3">
    <source>
        <dbReference type="Proteomes" id="UP000324897"/>
    </source>
</evidence>
<accession>A0A5J9W582</accession>
<dbReference type="InterPro" id="IPR008974">
    <property type="entry name" value="TRAF-like"/>
</dbReference>
<dbReference type="Pfam" id="PF22486">
    <property type="entry name" value="MATH_2"/>
    <property type="match status" value="1"/>
</dbReference>
<proteinExistence type="predicted"/>
<organism evidence="2 3">
    <name type="scientific">Eragrostis curvula</name>
    <name type="common">weeping love grass</name>
    <dbReference type="NCBI Taxonomy" id="38414"/>
    <lineage>
        <taxon>Eukaryota</taxon>
        <taxon>Viridiplantae</taxon>
        <taxon>Streptophyta</taxon>
        <taxon>Embryophyta</taxon>
        <taxon>Tracheophyta</taxon>
        <taxon>Spermatophyta</taxon>
        <taxon>Magnoliopsida</taxon>
        <taxon>Liliopsida</taxon>
        <taxon>Poales</taxon>
        <taxon>Poaceae</taxon>
        <taxon>PACMAD clade</taxon>
        <taxon>Chloridoideae</taxon>
        <taxon>Eragrostideae</taxon>
        <taxon>Eragrostidinae</taxon>
        <taxon>Eragrostis</taxon>
    </lineage>
</organism>
<dbReference type="InterPro" id="IPR045005">
    <property type="entry name" value="BPM1-6"/>
</dbReference>
<dbReference type="EMBL" id="RWGY01000005">
    <property type="protein sequence ID" value="TVU43519.1"/>
    <property type="molecule type" value="Genomic_DNA"/>
</dbReference>
<sequence>MAANKSTSWCTTETAQGMHVFHVHRYSLLKALGARRSVRSATFTVGGYDWAVRLYPSGVSSPEHASVSLDLLSVPATAAAAEARAVFALALVDKTTPGRTRSLLPGGGAAKKLQTSLFRPCPLRLMPATTSSCTTVTARGVHVFQVRQYILLRAQLGACQFVRSGSFAVGGCNWAVRLYASGEAAVRYVSVCVELLRSENAEVMTELGVRLVDHATGRTRSLLPDARPKQFCTPSSPKHLHTY</sequence>
<comment type="caution">
    <text evidence="2">The sequence shown here is derived from an EMBL/GenBank/DDBJ whole genome shotgun (WGS) entry which is preliminary data.</text>
</comment>
<dbReference type="Proteomes" id="UP000324897">
    <property type="component" value="Unassembled WGS sequence"/>
</dbReference>
<reference evidence="2 3" key="1">
    <citation type="journal article" date="2019" name="Sci. Rep.">
        <title>A high-quality genome of Eragrostis curvula grass provides insights into Poaceae evolution and supports new strategies to enhance forage quality.</title>
        <authorList>
            <person name="Carballo J."/>
            <person name="Santos B.A.C.M."/>
            <person name="Zappacosta D."/>
            <person name="Garbus I."/>
            <person name="Selva J.P."/>
            <person name="Gallo C.A."/>
            <person name="Diaz A."/>
            <person name="Albertini E."/>
            <person name="Caccamo M."/>
            <person name="Echenique V."/>
        </authorList>
    </citation>
    <scope>NUCLEOTIDE SEQUENCE [LARGE SCALE GENOMIC DNA]</scope>
    <source>
        <strain evidence="3">cv. Victoria</strain>
        <tissue evidence="2">Leaf</tissue>
    </source>
</reference>
<feature type="domain" description="MATH" evidence="1">
    <location>
        <begin position="16"/>
        <end position="71"/>
    </location>
</feature>
<dbReference type="InterPro" id="IPR002083">
    <property type="entry name" value="MATH/TRAF_dom"/>
</dbReference>
<dbReference type="CDD" id="cd00121">
    <property type="entry name" value="MATH"/>
    <property type="match status" value="2"/>
</dbReference>
<dbReference type="Gene3D" id="2.60.210.10">
    <property type="entry name" value="Apoptosis, Tumor Necrosis Factor Receptor Associated Protein 2, Chain A"/>
    <property type="match status" value="2"/>
</dbReference>
<dbReference type="PANTHER" id="PTHR26379">
    <property type="entry name" value="BTB/POZ AND MATH DOMAIN-CONTAINING PROTEIN 1"/>
    <property type="match status" value="1"/>
</dbReference>
<protein>
    <recommendedName>
        <fullName evidence="1">MATH domain-containing protein</fullName>
    </recommendedName>
</protein>
<gene>
    <name evidence="2" type="ORF">EJB05_09997</name>
</gene>
<keyword evidence="3" id="KW-1185">Reference proteome</keyword>
<evidence type="ECO:0000313" key="2">
    <source>
        <dbReference type="EMBL" id="TVU43519.1"/>
    </source>
</evidence>
<dbReference type="Gramene" id="TVU43519">
    <property type="protein sequence ID" value="TVU43519"/>
    <property type="gene ID" value="EJB05_09997"/>
</dbReference>
<dbReference type="AlphaFoldDB" id="A0A5J9W582"/>